<dbReference type="PANTHER" id="PTHR14742">
    <property type="entry name" value="RIBONUCLEASE P SUBUNIT P21"/>
    <property type="match status" value="1"/>
</dbReference>
<comment type="cofactor">
    <cofactor evidence="8">
        <name>Zn(2+)</name>
        <dbReference type="ChEBI" id="CHEBI:29105"/>
    </cofactor>
    <text evidence="8">Binds 1 zinc ion per subunit.</text>
</comment>
<comment type="subcellular location">
    <subcellularLocation>
        <location evidence="8">Cytoplasm</location>
    </subcellularLocation>
</comment>
<evidence type="ECO:0000256" key="3">
    <source>
        <dbReference type="ARBA" id="ARBA00022722"/>
    </source>
</evidence>
<evidence type="ECO:0000313" key="10">
    <source>
        <dbReference type="Proteomes" id="UP000002573"/>
    </source>
</evidence>
<dbReference type="GO" id="GO:0030677">
    <property type="term" value="C:ribonuclease P complex"/>
    <property type="evidence" value="ECO:0007669"/>
    <property type="project" value="UniProtKB-UniRule"/>
</dbReference>
<dbReference type="Pfam" id="PF04032">
    <property type="entry name" value="Rpr2"/>
    <property type="match status" value="1"/>
</dbReference>
<evidence type="ECO:0000256" key="1">
    <source>
        <dbReference type="ARBA" id="ARBA00022490"/>
    </source>
</evidence>
<keyword evidence="5 8" id="KW-0255">Endonuclease</keyword>
<keyword evidence="10" id="KW-1185">Reference proteome</keyword>
<name>D7D9N8_STAHD</name>
<comment type="catalytic activity">
    <reaction evidence="8">
        <text>Endonucleolytic cleavage of RNA, removing 5'-extranucleotides from tRNA precursor.</text>
        <dbReference type="EC" id="3.1.26.5"/>
    </reaction>
</comment>
<dbReference type="EC" id="3.1.26.5" evidence="8"/>
<dbReference type="PIRSF" id="PIRSF004878">
    <property type="entry name" value="RNase_P_4"/>
    <property type="match status" value="1"/>
</dbReference>
<evidence type="ECO:0000313" key="9">
    <source>
        <dbReference type="EMBL" id="ADI32484.1"/>
    </source>
</evidence>
<dbReference type="STRING" id="591019.Shell_1395"/>
<comment type="function">
    <text evidence="8">Part of ribonuclease P, a protein complex that generates mature tRNA molecules by cleaving their 5'-ends.</text>
</comment>
<protein>
    <recommendedName>
        <fullName evidence="8">Ribonuclease P protein component 4</fullName>
        <shortName evidence="8">RNase P component 4</shortName>
        <ecNumber evidence="8">3.1.26.5</ecNumber>
    </recommendedName>
    <alternativeName>
        <fullName evidence="8">Rpp21</fullName>
    </alternativeName>
</protein>
<feature type="binding site" evidence="8">
    <location>
        <position position="73"/>
    </location>
    <ligand>
        <name>Zn(2+)</name>
        <dbReference type="ChEBI" id="CHEBI:29105"/>
    </ligand>
</feature>
<evidence type="ECO:0000256" key="4">
    <source>
        <dbReference type="ARBA" id="ARBA00022723"/>
    </source>
</evidence>
<dbReference type="KEGG" id="shc:Shell_1395"/>
<feature type="binding site" evidence="8">
    <location>
        <position position="70"/>
    </location>
    <ligand>
        <name>Zn(2+)</name>
        <dbReference type="ChEBI" id="CHEBI:29105"/>
    </ligand>
</feature>
<comment type="subunit">
    <text evidence="8">Consists of a catalytic RNA component and at least 4-5 protein subunits.</text>
</comment>
<dbReference type="GO" id="GO:0001682">
    <property type="term" value="P:tRNA 5'-leader removal"/>
    <property type="evidence" value="ECO:0007669"/>
    <property type="project" value="UniProtKB-UniRule"/>
</dbReference>
<keyword evidence="2 8" id="KW-0819">tRNA processing</keyword>
<keyword evidence="6 8" id="KW-0378">Hydrolase</keyword>
<sequence>MRPGLEGILYLRRNVLKDLAIQRMRYLYKLALDRTRSGDYDLARRYIELIIKYAHKARVKPPKYIRRGYCRKCKIPLIPGLTARVRIQSEGKGSRVVVTCLLCGWRRRYMIKTSGKKSRIEKLEK</sequence>
<accession>D7D9N8</accession>
<dbReference type="eggNOG" id="arCOG04345">
    <property type="taxonomic scope" value="Archaea"/>
</dbReference>
<reference evidence="10" key="1">
    <citation type="submission" date="2010-05" db="EMBL/GenBank/DDBJ databases">
        <title>Complete sequence of Staphylothermus hellenicus DSM 12710.</title>
        <authorList>
            <consortium name="US DOE Joint Genome Institute"/>
            <person name="Lucas S."/>
            <person name="Copeland A."/>
            <person name="Lapidus A."/>
            <person name="Cheng J.-F."/>
            <person name="Bruce D."/>
            <person name="Goodwin L."/>
            <person name="Pitluck S."/>
            <person name="Davenport K."/>
            <person name="Detter J.C."/>
            <person name="Han C."/>
            <person name="Tapia R."/>
            <person name="Larimer F."/>
            <person name="Land M."/>
            <person name="Hauser L."/>
            <person name="Kyrpides N."/>
            <person name="Mikhailova N."/>
            <person name="Anderson I.J."/>
            <person name="Woyke T."/>
        </authorList>
    </citation>
    <scope>NUCLEOTIDE SEQUENCE [LARGE SCALE GENOMIC DNA]</scope>
    <source>
        <strain evidence="10">DSM 12710 / JCM 10830 / BK20S6-10-b1 / P8</strain>
    </source>
</reference>
<dbReference type="GO" id="GO:0008270">
    <property type="term" value="F:zinc ion binding"/>
    <property type="evidence" value="ECO:0007669"/>
    <property type="project" value="UniProtKB-UniRule"/>
</dbReference>
<dbReference type="PANTHER" id="PTHR14742:SF0">
    <property type="entry name" value="RIBONUCLEASE P PROTEIN SUBUNIT P21"/>
    <property type="match status" value="1"/>
</dbReference>
<proteinExistence type="inferred from homology"/>
<evidence type="ECO:0000256" key="7">
    <source>
        <dbReference type="ARBA" id="ARBA00022833"/>
    </source>
</evidence>
<dbReference type="EMBL" id="CP002051">
    <property type="protein sequence ID" value="ADI32484.1"/>
    <property type="molecule type" value="Genomic_DNA"/>
</dbReference>
<evidence type="ECO:0000256" key="6">
    <source>
        <dbReference type="ARBA" id="ARBA00022801"/>
    </source>
</evidence>
<dbReference type="GO" id="GO:0004526">
    <property type="term" value="F:ribonuclease P activity"/>
    <property type="evidence" value="ECO:0007669"/>
    <property type="project" value="UniProtKB-UniRule"/>
</dbReference>
<dbReference type="InterPro" id="IPR007175">
    <property type="entry name" value="Rpr2/Snm1/Rpp21"/>
</dbReference>
<dbReference type="HAMAP" id="MF_00757">
    <property type="entry name" value="RNase_P_4"/>
    <property type="match status" value="1"/>
</dbReference>
<dbReference type="InterPro" id="IPR016432">
    <property type="entry name" value="RNP4"/>
</dbReference>
<feature type="binding site" evidence="8">
    <location>
        <position position="100"/>
    </location>
    <ligand>
        <name>Zn(2+)</name>
        <dbReference type="ChEBI" id="CHEBI:29105"/>
    </ligand>
</feature>
<keyword evidence="7 8" id="KW-0862">Zinc</keyword>
<evidence type="ECO:0000256" key="2">
    <source>
        <dbReference type="ARBA" id="ARBA00022694"/>
    </source>
</evidence>
<dbReference type="AlphaFoldDB" id="D7D9N8"/>
<organism evidence="9 10">
    <name type="scientific">Staphylothermus hellenicus (strain DSM 12710 / JCM 10830 / BK20S6-10-b1 / P8)</name>
    <dbReference type="NCBI Taxonomy" id="591019"/>
    <lineage>
        <taxon>Archaea</taxon>
        <taxon>Thermoproteota</taxon>
        <taxon>Thermoprotei</taxon>
        <taxon>Desulfurococcales</taxon>
        <taxon>Desulfurococcaceae</taxon>
        <taxon>Staphylothermus</taxon>
    </lineage>
</organism>
<feature type="binding site" evidence="8">
    <location>
        <position position="103"/>
    </location>
    <ligand>
        <name>Zn(2+)</name>
        <dbReference type="ChEBI" id="CHEBI:29105"/>
    </ligand>
</feature>
<evidence type="ECO:0000256" key="5">
    <source>
        <dbReference type="ARBA" id="ARBA00022759"/>
    </source>
</evidence>
<keyword evidence="4 8" id="KW-0479">Metal-binding</keyword>
<reference evidence="9 10" key="2">
    <citation type="journal article" date="2011" name="Stand. Genomic Sci.">
        <title>Complete genome sequence of Staphylothermus hellenicus P8.</title>
        <authorList>
            <person name="Anderson I."/>
            <person name="Wirth R."/>
            <person name="Lucas S."/>
            <person name="Copeland A."/>
            <person name="Lapidus A."/>
            <person name="Cheng J.F."/>
            <person name="Goodwin L."/>
            <person name="Pitluck S."/>
            <person name="Davenport K."/>
            <person name="Detter J.C."/>
            <person name="Han C."/>
            <person name="Tapia R."/>
            <person name="Land M."/>
            <person name="Hauser L."/>
            <person name="Pati A."/>
            <person name="Mikhailova N."/>
            <person name="Woyke T."/>
            <person name="Klenk H.P."/>
            <person name="Kyrpides N."/>
            <person name="Ivanova N."/>
        </authorList>
    </citation>
    <scope>NUCLEOTIDE SEQUENCE [LARGE SCALE GENOMIC DNA]</scope>
    <source>
        <strain evidence="10">DSM 12710 / JCM 10830 / BK20S6-10-b1 / P8</strain>
    </source>
</reference>
<comment type="similarity">
    <text evidence="8">Belongs to the eukaryotic/archaeal RNase P protein component 4 family.</text>
</comment>
<dbReference type="HOGENOM" id="CLU_079140_3_1_2"/>
<evidence type="ECO:0000256" key="8">
    <source>
        <dbReference type="HAMAP-Rule" id="MF_00757"/>
    </source>
</evidence>
<keyword evidence="3 8" id="KW-0540">Nuclease</keyword>
<gene>
    <name evidence="8" type="primary">rnp4</name>
    <name evidence="9" type="ordered locus">Shell_1395</name>
</gene>
<dbReference type="Proteomes" id="UP000002573">
    <property type="component" value="Chromosome"/>
</dbReference>
<dbReference type="GO" id="GO:0005737">
    <property type="term" value="C:cytoplasm"/>
    <property type="evidence" value="ECO:0007669"/>
    <property type="project" value="UniProtKB-SubCell"/>
</dbReference>
<keyword evidence="1 8" id="KW-0963">Cytoplasm</keyword>
<dbReference type="Gene3D" id="1.20.5.420">
    <property type="entry name" value="Immunoglobulin FC, subunit C"/>
    <property type="match status" value="1"/>
</dbReference>
<dbReference type="Gene3D" id="6.20.50.20">
    <property type="match status" value="1"/>
</dbReference>